<protein>
    <submittedName>
        <fullName evidence="5">Uncharacterized protein</fullName>
    </submittedName>
</protein>
<dbReference type="InterPro" id="IPR032808">
    <property type="entry name" value="DoxX"/>
</dbReference>
<evidence type="ECO:0000313" key="6">
    <source>
        <dbReference type="Proteomes" id="UP000467006"/>
    </source>
</evidence>
<keyword evidence="3" id="KW-1133">Transmembrane helix</keyword>
<dbReference type="KEGG" id="mdu:MDUV_15960"/>
<dbReference type="GO" id="GO:0016020">
    <property type="term" value="C:membrane"/>
    <property type="evidence" value="ECO:0007669"/>
    <property type="project" value="UniProtKB-SubCell"/>
</dbReference>
<keyword evidence="6" id="KW-1185">Reference proteome</keyword>
<dbReference type="EMBL" id="AP022563">
    <property type="protein sequence ID" value="BBX16736.1"/>
    <property type="molecule type" value="Genomic_DNA"/>
</dbReference>
<dbReference type="OrthoDB" id="4377071at2"/>
<evidence type="ECO:0000256" key="4">
    <source>
        <dbReference type="ARBA" id="ARBA00023136"/>
    </source>
</evidence>
<name>A0A7I7JXW1_9MYCO</name>
<evidence type="ECO:0000256" key="3">
    <source>
        <dbReference type="ARBA" id="ARBA00022989"/>
    </source>
</evidence>
<dbReference type="Proteomes" id="UP000467006">
    <property type="component" value="Chromosome"/>
</dbReference>
<keyword evidence="4" id="KW-0472">Membrane</keyword>
<keyword evidence="2" id="KW-0812">Transmembrane</keyword>
<evidence type="ECO:0000256" key="1">
    <source>
        <dbReference type="ARBA" id="ARBA00004141"/>
    </source>
</evidence>
<gene>
    <name evidence="5" type="ORF">MDUV_15960</name>
</gene>
<dbReference type="RefSeq" id="WP_098001287.1">
    <property type="nucleotide sequence ID" value="NZ_AP022563.1"/>
</dbReference>
<proteinExistence type="predicted"/>
<dbReference type="AlphaFoldDB" id="A0A7I7JXW1"/>
<evidence type="ECO:0000313" key="5">
    <source>
        <dbReference type="EMBL" id="BBX16736.1"/>
    </source>
</evidence>
<comment type="subcellular location">
    <subcellularLocation>
        <location evidence="1">Membrane</location>
        <topology evidence="1">Multi-pass membrane protein</topology>
    </subcellularLocation>
</comment>
<sequence>MAELNSTRTYAVLAAFQAVDAAACLGPVAPIEEALTTVGLPKRFWPVLPVVKAASALGLLSVFRFPALARVTTFLLTVYFVLAAGSHIRARDWSPGLVASSTFLALYGALTVKGPAVVTR</sequence>
<reference evidence="5 6" key="1">
    <citation type="journal article" date="2019" name="Emerg. Microbes Infect.">
        <title>Comprehensive subspecies identification of 175 nontuberculous mycobacteria species based on 7547 genomic profiles.</title>
        <authorList>
            <person name="Matsumoto Y."/>
            <person name="Kinjo T."/>
            <person name="Motooka D."/>
            <person name="Nabeya D."/>
            <person name="Jung N."/>
            <person name="Uechi K."/>
            <person name="Horii T."/>
            <person name="Iida T."/>
            <person name="Fujita J."/>
            <person name="Nakamura S."/>
        </authorList>
    </citation>
    <scope>NUCLEOTIDE SEQUENCE [LARGE SCALE GENOMIC DNA]</scope>
    <source>
        <strain evidence="5 6">JCM 6396</strain>
    </source>
</reference>
<accession>A0A7I7JXW1</accession>
<dbReference type="Pfam" id="PF13564">
    <property type="entry name" value="DoxX_2"/>
    <property type="match status" value="1"/>
</dbReference>
<evidence type="ECO:0000256" key="2">
    <source>
        <dbReference type="ARBA" id="ARBA00022692"/>
    </source>
</evidence>
<organism evidence="5 6">
    <name type="scientific">Mycolicibacterium duvalii</name>
    <dbReference type="NCBI Taxonomy" id="39688"/>
    <lineage>
        <taxon>Bacteria</taxon>
        <taxon>Bacillati</taxon>
        <taxon>Actinomycetota</taxon>
        <taxon>Actinomycetes</taxon>
        <taxon>Mycobacteriales</taxon>
        <taxon>Mycobacteriaceae</taxon>
        <taxon>Mycolicibacterium</taxon>
    </lineage>
</organism>